<gene>
    <name evidence="3" type="ORF">JI435_032300</name>
</gene>
<accession>A0A7U2EYQ1</accession>
<dbReference type="KEGG" id="pno:SNOG_03230"/>
<feature type="region of interest" description="Disordered" evidence="1">
    <location>
        <begin position="31"/>
        <end position="50"/>
    </location>
</feature>
<sequence>MAAHPVSHICFALIITFMMMGMVHCGSPHLPDEQLPTEDTEVAKPRAPSPQEIAASMNTHWDTWEEAEEHCKNICEASWIACRLRQCEDVPGVRRPDEL</sequence>
<dbReference type="RefSeq" id="XP_001793804.1">
    <property type="nucleotide sequence ID" value="XM_001793752.1"/>
</dbReference>
<name>A0A7U2EYQ1_PHANO</name>
<dbReference type="EMBL" id="CP069027">
    <property type="protein sequence ID" value="QRC95546.1"/>
    <property type="molecule type" value="Genomic_DNA"/>
</dbReference>
<dbReference type="OMA" id="NTMWNYL"/>
<feature type="signal peptide" evidence="2">
    <location>
        <begin position="1"/>
        <end position="25"/>
    </location>
</feature>
<evidence type="ECO:0000313" key="3">
    <source>
        <dbReference type="EMBL" id="QRC95546.1"/>
    </source>
</evidence>
<evidence type="ECO:0000256" key="2">
    <source>
        <dbReference type="SAM" id="SignalP"/>
    </source>
</evidence>
<evidence type="ECO:0000313" key="4">
    <source>
        <dbReference type="Proteomes" id="UP000663193"/>
    </source>
</evidence>
<evidence type="ECO:0000256" key="1">
    <source>
        <dbReference type="SAM" id="MobiDB-lite"/>
    </source>
</evidence>
<keyword evidence="2" id="KW-0732">Signal</keyword>
<feature type="chain" id="PRO_5034636963" evidence="2">
    <location>
        <begin position="26"/>
        <end position="99"/>
    </location>
</feature>
<keyword evidence="4" id="KW-1185">Reference proteome</keyword>
<dbReference type="Proteomes" id="UP000663193">
    <property type="component" value="Chromosome 5"/>
</dbReference>
<reference evidence="4" key="1">
    <citation type="journal article" date="2021" name="BMC Genomics">
        <title>Chromosome-level genome assembly and manually-curated proteome of model necrotroph Parastagonospora nodorum Sn15 reveals a genome-wide trove of candidate effector homologs, and redundancy of virulence-related functions within an accessory chromosome.</title>
        <authorList>
            <person name="Bertazzoni S."/>
            <person name="Jones D.A.B."/>
            <person name="Phan H.T."/>
            <person name="Tan K.-C."/>
            <person name="Hane J.K."/>
        </authorList>
    </citation>
    <scope>NUCLEOTIDE SEQUENCE [LARGE SCALE GENOMIC DNA]</scope>
    <source>
        <strain evidence="4">SN15 / ATCC MYA-4574 / FGSC 10173)</strain>
    </source>
</reference>
<organism evidence="3 4">
    <name type="scientific">Phaeosphaeria nodorum (strain SN15 / ATCC MYA-4574 / FGSC 10173)</name>
    <name type="common">Glume blotch fungus</name>
    <name type="synonym">Parastagonospora nodorum</name>
    <dbReference type="NCBI Taxonomy" id="321614"/>
    <lineage>
        <taxon>Eukaryota</taxon>
        <taxon>Fungi</taxon>
        <taxon>Dikarya</taxon>
        <taxon>Ascomycota</taxon>
        <taxon>Pezizomycotina</taxon>
        <taxon>Dothideomycetes</taxon>
        <taxon>Pleosporomycetidae</taxon>
        <taxon>Pleosporales</taxon>
        <taxon>Pleosporineae</taxon>
        <taxon>Phaeosphaeriaceae</taxon>
        <taxon>Parastagonospora</taxon>
    </lineage>
</organism>
<proteinExistence type="predicted"/>
<dbReference type="AlphaFoldDB" id="A0A7U2EYQ1"/>
<dbReference type="VEuPathDB" id="FungiDB:JI435_032300"/>
<dbReference type="OrthoDB" id="3781639at2759"/>
<protein>
    <submittedName>
        <fullName evidence="3">Uncharacterized protein</fullName>
    </submittedName>
</protein>